<evidence type="ECO:0000256" key="1">
    <source>
        <dbReference type="ARBA" id="ARBA00004651"/>
    </source>
</evidence>
<evidence type="ECO:0000259" key="9">
    <source>
        <dbReference type="PROSITE" id="PS50929"/>
    </source>
</evidence>
<dbReference type="PROSITE" id="PS50893">
    <property type="entry name" value="ABC_TRANSPORTER_2"/>
    <property type="match status" value="1"/>
</dbReference>
<comment type="caution">
    <text evidence="10">The sequence shown here is derived from an EMBL/GenBank/DDBJ whole genome shotgun (WGS) entry which is preliminary data.</text>
</comment>
<feature type="transmembrane region" description="Helical" evidence="7">
    <location>
        <begin position="21"/>
        <end position="45"/>
    </location>
</feature>
<dbReference type="EMBL" id="AZEY01000041">
    <property type="protein sequence ID" value="KRL66494.1"/>
    <property type="molecule type" value="Genomic_DNA"/>
</dbReference>
<keyword evidence="2 7" id="KW-0812">Transmembrane</keyword>
<dbReference type="GO" id="GO:0016887">
    <property type="term" value="F:ATP hydrolysis activity"/>
    <property type="evidence" value="ECO:0007669"/>
    <property type="project" value="InterPro"/>
</dbReference>
<dbReference type="PROSITE" id="PS50929">
    <property type="entry name" value="ABC_TM1F"/>
    <property type="match status" value="1"/>
</dbReference>
<dbReference type="GO" id="GO:0015421">
    <property type="term" value="F:ABC-type oligopeptide transporter activity"/>
    <property type="evidence" value="ECO:0007669"/>
    <property type="project" value="TreeGrafter"/>
</dbReference>
<keyword evidence="4 10" id="KW-0067">ATP-binding</keyword>
<feature type="transmembrane region" description="Helical" evidence="7">
    <location>
        <begin position="240"/>
        <end position="262"/>
    </location>
</feature>
<dbReference type="Gene3D" id="1.20.1560.10">
    <property type="entry name" value="ABC transporter type 1, transmembrane domain"/>
    <property type="match status" value="1"/>
</dbReference>
<dbReference type="Proteomes" id="UP000052013">
    <property type="component" value="Unassembled WGS sequence"/>
</dbReference>
<dbReference type="Gene3D" id="3.40.50.300">
    <property type="entry name" value="P-loop containing nucleotide triphosphate hydrolases"/>
    <property type="match status" value="1"/>
</dbReference>
<dbReference type="InterPro" id="IPR011527">
    <property type="entry name" value="ABC1_TM_dom"/>
</dbReference>
<dbReference type="InterPro" id="IPR027417">
    <property type="entry name" value="P-loop_NTPase"/>
</dbReference>
<dbReference type="SUPFAM" id="SSF90123">
    <property type="entry name" value="ABC transporter transmembrane region"/>
    <property type="match status" value="1"/>
</dbReference>
<name>A0A0R1SD68_9LACO</name>
<evidence type="ECO:0000313" key="10">
    <source>
        <dbReference type="EMBL" id="KRL66494.1"/>
    </source>
</evidence>
<evidence type="ECO:0000256" key="6">
    <source>
        <dbReference type="ARBA" id="ARBA00023136"/>
    </source>
</evidence>
<dbReference type="Pfam" id="PF00664">
    <property type="entry name" value="ABC_membrane"/>
    <property type="match status" value="1"/>
</dbReference>
<keyword evidence="3" id="KW-0547">Nucleotide-binding</keyword>
<evidence type="ECO:0000256" key="4">
    <source>
        <dbReference type="ARBA" id="ARBA00022840"/>
    </source>
</evidence>
<dbReference type="PANTHER" id="PTHR43394:SF1">
    <property type="entry name" value="ATP-BINDING CASSETTE SUB-FAMILY B MEMBER 10, MITOCHONDRIAL"/>
    <property type="match status" value="1"/>
</dbReference>
<protein>
    <submittedName>
        <fullName evidence="10">ABC transporter ATP-binding membrane spanning permease-possible multidrug resistance</fullName>
    </submittedName>
</protein>
<feature type="transmembrane region" description="Helical" evidence="7">
    <location>
        <begin position="154"/>
        <end position="172"/>
    </location>
</feature>
<keyword evidence="5 7" id="KW-1133">Transmembrane helix</keyword>
<evidence type="ECO:0000256" key="2">
    <source>
        <dbReference type="ARBA" id="ARBA00022692"/>
    </source>
</evidence>
<dbReference type="InterPro" id="IPR039421">
    <property type="entry name" value="Type_1_exporter"/>
</dbReference>
<dbReference type="STRING" id="1423739.FC85_GL002800"/>
<feature type="domain" description="ABC transporter" evidence="8">
    <location>
        <begin position="331"/>
        <end position="539"/>
    </location>
</feature>
<dbReference type="InterPro" id="IPR003439">
    <property type="entry name" value="ABC_transporter-like_ATP-bd"/>
</dbReference>
<dbReference type="AlphaFoldDB" id="A0A0R1SD68"/>
<dbReference type="PATRIC" id="fig|1423739.3.peg.2913"/>
<evidence type="ECO:0000259" key="8">
    <source>
        <dbReference type="PROSITE" id="PS50893"/>
    </source>
</evidence>
<evidence type="ECO:0000256" key="5">
    <source>
        <dbReference type="ARBA" id="ARBA00022989"/>
    </source>
</evidence>
<dbReference type="SUPFAM" id="SSF52540">
    <property type="entry name" value="P-loop containing nucleoside triphosphate hydrolases"/>
    <property type="match status" value="1"/>
</dbReference>
<dbReference type="GO" id="GO:0005524">
    <property type="term" value="F:ATP binding"/>
    <property type="evidence" value="ECO:0007669"/>
    <property type="project" value="UniProtKB-KW"/>
</dbReference>
<reference evidence="10 11" key="1">
    <citation type="journal article" date="2015" name="Genome Announc.">
        <title>Expanding the biotechnology potential of lactobacilli through comparative genomics of 213 strains and associated genera.</title>
        <authorList>
            <person name="Sun Z."/>
            <person name="Harris H.M."/>
            <person name="McCann A."/>
            <person name="Guo C."/>
            <person name="Argimon S."/>
            <person name="Zhang W."/>
            <person name="Yang X."/>
            <person name="Jeffery I.B."/>
            <person name="Cooney J.C."/>
            <person name="Kagawa T.F."/>
            <person name="Liu W."/>
            <person name="Song Y."/>
            <person name="Salvetti E."/>
            <person name="Wrobel A."/>
            <person name="Rasinkangas P."/>
            <person name="Parkhill J."/>
            <person name="Rea M.C."/>
            <person name="O'Sullivan O."/>
            <person name="Ritari J."/>
            <person name="Douillard F.P."/>
            <person name="Paul Ross R."/>
            <person name="Yang R."/>
            <person name="Briner A.E."/>
            <person name="Felis G.E."/>
            <person name="de Vos W.M."/>
            <person name="Barrangou R."/>
            <person name="Klaenhammer T.R."/>
            <person name="Caufield P.W."/>
            <person name="Cui Y."/>
            <person name="Zhang H."/>
            <person name="O'Toole P.W."/>
        </authorList>
    </citation>
    <scope>NUCLEOTIDE SEQUENCE [LARGE SCALE GENOMIC DNA]</scope>
    <source>
        <strain evidence="10 11">DSM 14421</strain>
    </source>
</reference>
<dbReference type="InterPro" id="IPR017871">
    <property type="entry name" value="ABC_transporter-like_CS"/>
</dbReference>
<feature type="transmembrane region" description="Helical" evidence="7">
    <location>
        <begin position="130"/>
        <end position="148"/>
    </location>
</feature>
<feature type="domain" description="ABC transmembrane type-1" evidence="9">
    <location>
        <begin position="21"/>
        <end position="297"/>
    </location>
</feature>
<dbReference type="GO" id="GO:0005886">
    <property type="term" value="C:plasma membrane"/>
    <property type="evidence" value="ECO:0007669"/>
    <property type="project" value="UniProtKB-SubCell"/>
</dbReference>
<dbReference type="CDD" id="cd03228">
    <property type="entry name" value="ABCC_MRP_Like"/>
    <property type="match status" value="1"/>
</dbReference>
<proteinExistence type="predicted"/>
<sequence length="539" mass="59806">MIGLKKYVLLHKSEMAMLSGLIVLIEALTVYGSVLNADILNALIAHNFAQFMKNVALLLTVWLLVVLTEYIEGVYQEVVIQNIDISIRNNIAKLLIQKSYSEYNAKPYGVYESWINNDIQVINEQGLSPLFVVIQGAVGTVFAVLTLIKYHWSLALVALVLAGLIILLPKIFDKKLAEKNLKLTQGNERFVNRTQDVLSAFNLLYAFQTLHLLVDGIKESSKLIKTAYVNRSKFQIAVQVTGFMGNVVSQVILIGLSGILAFQRLVKIGTINAVGSLAGNIFNSLGNMSNFLGMIRGTRPIFAKYPLIDDQPADTDLRPHAKQLLTAPAVLQTKDLSFSYDAKKPILNHVNLTFLRNKKYLILGESGAGKSTLLKLLAGYIPGYQGQILLDGMSLTEYRPAEISRRLLYLDQSPQVLQTTVRNNLSLGAQFSDQQLIEALLKMKLIQSVDEGKDYLNLDIGESGKNFSGGQIQRLALARGLIREIPVMLIDEGTSAIDEQTAVQIEMALLKNPKLTLIMISHTPHPQTEKLFDKVIHFS</sequence>
<dbReference type="PROSITE" id="PS00211">
    <property type="entry name" value="ABC_TRANSPORTER_1"/>
    <property type="match status" value="1"/>
</dbReference>
<comment type="subcellular location">
    <subcellularLocation>
        <location evidence="1">Cell membrane</location>
        <topology evidence="1">Multi-pass membrane protein</topology>
    </subcellularLocation>
</comment>
<accession>A0A0R1SD68</accession>
<evidence type="ECO:0000256" key="7">
    <source>
        <dbReference type="SAM" id="Phobius"/>
    </source>
</evidence>
<dbReference type="InterPro" id="IPR003593">
    <property type="entry name" value="AAA+_ATPase"/>
</dbReference>
<dbReference type="Pfam" id="PF00005">
    <property type="entry name" value="ABC_tran"/>
    <property type="match status" value="1"/>
</dbReference>
<dbReference type="SMART" id="SM00382">
    <property type="entry name" value="AAA"/>
    <property type="match status" value="1"/>
</dbReference>
<keyword evidence="6 7" id="KW-0472">Membrane</keyword>
<gene>
    <name evidence="10" type="ORF">FC85_GL002800</name>
</gene>
<evidence type="ECO:0000256" key="3">
    <source>
        <dbReference type="ARBA" id="ARBA00022741"/>
    </source>
</evidence>
<organism evidence="10 11">
    <name type="scientific">Lentilactobacillus diolivorans DSM 14421</name>
    <dbReference type="NCBI Taxonomy" id="1423739"/>
    <lineage>
        <taxon>Bacteria</taxon>
        <taxon>Bacillati</taxon>
        <taxon>Bacillota</taxon>
        <taxon>Bacilli</taxon>
        <taxon>Lactobacillales</taxon>
        <taxon>Lactobacillaceae</taxon>
        <taxon>Lentilactobacillus</taxon>
    </lineage>
</organism>
<evidence type="ECO:0000313" key="11">
    <source>
        <dbReference type="Proteomes" id="UP000052013"/>
    </source>
</evidence>
<dbReference type="InterPro" id="IPR036640">
    <property type="entry name" value="ABC1_TM_sf"/>
</dbReference>
<dbReference type="PANTHER" id="PTHR43394">
    <property type="entry name" value="ATP-DEPENDENT PERMEASE MDL1, MITOCHONDRIAL"/>
    <property type="match status" value="1"/>
</dbReference>